<evidence type="ECO:0000256" key="1">
    <source>
        <dbReference type="ARBA" id="ARBA00002190"/>
    </source>
</evidence>
<evidence type="ECO:0000313" key="8">
    <source>
        <dbReference type="Proteomes" id="UP000317940"/>
    </source>
</evidence>
<sequence length="412" mass="45592">MTAPDSLPFAALLEENLASASPDLLRAMVKTFAEAMMSADVDRACGGEYGRASEERVNSRNGYRNRDWDTRVGTVDLAIPRVRSGSYFPSWLLERRRRAEQALISVVATCYLLGVSTRRVEKLAESLGVTQLSKSQVSEMAKHLDERVAEFRNRPLDQGPYTFVWVDALTQKVREGGRVVNVHCLVAVGVNNEGQREVLGLDVATSEDGAGWLAFLRSLVARGLGGVKLVVSDAHAGLVDAVGATLPGASWQRCRTHYARNLLSQVPKSAQPWVATLLRTVFEQPDAGAVRRQMATVIAALDERFPKAAEHLERAREDLLAFAVFPRTVWKSIWSNNPQERLNKEIRRRTDVVGIFPDRTAIIRLVGAVLAEQSDEWAEQRRYIGSEILGRCRLHPIEGQDPDEAPATALTA</sequence>
<dbReference type="GO" id="GO:0006313">
    <property type="term" value="P:DNA transposition"/>
    <property type="evidence" value="ECO:0007669"/>
    <property type="project" value="UniProtKB-UniRule"/>
</dbReference>
<keyword evidence="6" id="KW-0814">Transposable element</keyword>
<dbReference type="EMBL" id="VIWT01000002">
    <property type="protein sequence ID" value="TWF91042.1"/>
    <property type="molecule type" value="Genomic_DNA"/>
</dbReference>
<evidence type="ECO:0000256" key="2">
    <source>
        <dbReference type="ARBA" id="ARBA00010961"/>
    </source>
</evidence>
<keyword evidence="3 6" id="KW-0815">Transposition</keyword>
<evidence type="ECO:0000256" key="5">
    <source>
        <dbReference type="ARBA" id="ARBA00023172"/>
    </source>
</evidence>
<reference evidence="7 8" key="1">
    <citation type="submission" date="2019-06" db="EMBL/GenBank/DDBJ databases">
        <title>Sequencing the genomes of 1000 actinobacteria strains.</title>
        <authorList>
            <person name="Klenk H.-P."/>
        </authorList>
    </citation>
    <scope>NUCLEOTIDE SEQUENCE [LARGE SCALE GENOMIC DNA]</scope>
    <source>
        <strain evidence="7 8">DSM 44826</strain>
    </source>
</reference>
<keyword evidence="8" id="KW-1185">Reference proteome</keyword>
<dbReference type="GO" id="GO:0004803">
    <property type="term" value="F:transposase activity"/>
    <property type="evidence" value="ECO:0007669"/>
    <property type="project" value="UniProtKB-UniRule"/>
</dbReference>
<accession>A0A561TVA1</accession>
<comment type="function">
    <text evidence="1 6">Required for the transposition of the insertion element.</text>
</comment>
<dbReference type="Proteomes" id="UP000317940">
    <property type="component" value="Unassembled WGS sequence"/>
</dbReference>
<evidence type="ECO:0000256" key="6">
    <source>
        <dbReference type="RuleBase" id="RU365089"/>
    </source>
</evidence>
<organism evidence="7 8">
    <name type="scientific">Kitasatospora viridis</name>
    <dbReference type="NCBI Taxonomy" id="281105"/>
    <lineage>
        <taxon>Bacteria</taxon>
        <taxon>Bacillati</taxon>
        <taxon>Actinomycetota</taxon>
        <taxon>Actinomycetes</taxon>
        <taxon>Kitasatosporales</taxon>
        <taxon>Streptomycetaceae</taxon>
        <taxon>Kitasatospora</taxon>
    </lineage>
</organism>
<dbReference type="Pfam" id="PF00872">
    <property type="entry name" value="Transposase_mut"/>
    <property type="match status" value="1"/>
</dbReference>
<evidence type="ECO:0000313" key="7">
    <source>
        <dbReference type="EMBL" id="TWF91042.1"/>
    </source>
</evidence>
<evidence type="ECO:0000256" key="3">
    <source>
        <dbReference type="ARBA" id="ARBA00022578"/>
    </source>
</evidence>
<protein>
    <recommendedName>
        <fullName evidence="6">Mutator family transposase</fullName>
    </recommendedName>
</protein>
<gene>
    <name evidence="7" type="ORF">FHX73_12154</name>
</gene>
<dbReference type="AlphaFoldDB" id="A0A561TVA1"/>
<dbReference type="InterPro" id="IPR001207">
    <property type="entry name" value="Transposase_mutator"/>
</dbReference>
<comment type="similarity">
    <text evidence="2 6">Belongs to the transposase mutator family.</text>
</comment>
<dbReference type="PROSITE" id="PS01007">
    <property type="entry name" value="TRANSPOSASE_MUTATOR"/>
    <property type="match status" value="1"/>
</dbReference>
<keyword evidence="4 6" id="KW-0238">DNA-binding</keyword>
<comment type="caution">
    <text evidence="7">The sequence shown here is derived from an EMBL/GenBank/DDBJ whole genome shotgun (WGS) entry which is preliminary data.</text>
</comment>
<dbReference type="GO" id="GO:0003677">
    <property type="term" value="F:DNA binding"/>
    <property type="evidence" value="ECO:0007669"/>
    <property type="project" value="UniProtKB-UniRule"/>
</dbReference>
<dbReference type="OrthoDB" id="9793302at2"/>
<evidence type="ECO:0000256" key="4">
    <source>
        <dbReference type="ARBA" id="ARBA00023125"/>
    </source>
</evidence>
<dbReference type="RefSeq" id="WP_145908694.1">
    <property type="nucleotide sequence ID" value="NZ_BAAAMZ010000002.1"/>
</dbReference>
<dbReference type="NCBIfam" id="NF033543">
    <property type="entry name" value="transpos_IS256"/>
    <property type="match status" value="1"/>
</dbReference>
<proteinExistence type="inferred from homology"/>
<dbReference type="PANTHER" id="PTHR33217">
    <property type="entry name" value="TRANSPOSASE FOR INSERTION SEQUENCE ELEMENT IS1081"/>
    <property type="match status" value="1"/>
</dbReference>
<dbReference type="PANTHER" id="PTHR33217:SF7">
    <property type="entry name" value="TRANSPOSASE FOR INSERTION SEQUENCE ELEMENT IS1081"/>
    <property type="match status" value="1"/>
</dbReference>
<name>A0A561TVA1_9ACTN</name>
<keyword evidence="5 6" id="KW-0233">DNA recombination</keyword>